<organism evidence="3">
    <name type="scientific">Gongylonema pulchrum</name>
    <dbReference type="NCBI Taxonomy" id="637853"/>
    <lineage>
        <taxon>Eukaryota</taxon>
        <taxon>Metazoa</taxon>
        <taxon>Ecdysozoa</taxon>
        <taxon>Nematoda</taxon>
        <taxon>Chromadorea</taxon>
        <taxon>Rhabditida</taxon>
        <taxon>Spirurina</taxon>
        <taxon>Spiruromorpha</taxon>
        <taxon>Spiruroidea</taxon>
        <taxon>Gongylonematidae</taxon>
        <taxon>Gongylonema</taxon>
    </lineage>
</organism>
<evidence type="ECO:0000313" key="2">
    <source>
        <dbReference type="Proteomes" id="UP000271098"/>
    </source>
</evidence>
<reference evidence="3" key="1">
    <citation type="submission" date="2016-06" db="UniProtKB">
        <authorList>
            <consortium name="WormBaseParasite"/>
        </authorList>
    </citation>
    <scope>IDENTIFICATION</scope>
</reference>
<protein>
    <submittedName>
        <fullName evidence="1 3">Uncharacterized protein</fullName>
    </submittedName>
</protein>
<dbReference type="AlphaFoldDB" id="A0A183EKY2"/>
<dbReference type="Proteomes" id="UP000271098">
    <property type="component" value="Unassembled WGS sequence"/>
</dbReference>
<gene>
    <name evidence="1" type="ORF">GPUH_LOCUS21624</name>
</gene>
<name>A0A183EKY2_9BILA</name>
<dbReference type="WBParaSite" id="GPUH_0002165001-mRNA-1">
    <property type="protein sequence ID" value="GPUH_0002165001-mRNA-1"/>
    <property type="gene ID" value="GPUH_0002165001"/>
</dbReference>
<evidence type="ECO:0000313" key="3">
    <source>
        <dbReference type="WBParaSite" id="GPUH_0002165001-mRNA-1"/>
    </source>
</evidence>
<reference evidence="1 2" key="2">
    <citation type="submission" date="2018-11" db="EMBL/GenBank/DDBJ databases">
        <authorList>
            <consortium name="Pathogen Informatics"/>
        </authorList>
    </citation>
    <scope>NUCLEOTIDE SEQUENCE [LARGE SCALE GENOMIC DNA]</scope>
</reference>
<accession>A0A183EKY2</accession>
<dbReference type="EMBL" id="UYRT01093062">
    <property type="protein sequence ID" value="VDN38623.1"/>
    <property type="molecule type" value="Genomic_DNA"/>
</dbReference>
<evidence type="ECO:0000313" key="1">
    <source>
        <dbReference type="EMBL" id="VDN38623.1"/>
    </source>
</evidence>
<keyword evidence="2" id="KW-1185">Reference proteome</keyword>
<proteinExistence type="predicted"/>
<sequence length="112" mass="13000">MTDRLTPMLNNNLYGERQLRLILGVNDARRPCCDEDIANRALQYFQTLPHSFERIEQWIEQLAEKTHMLYVGADEMLQDCSEMDDHSTVGASDIIQDYKRTGGFLPRTYSGR</sequence>
<dbReference type="OrthoDB" id="45365at2759"/>